<organism evidence="2 3">
    <name type="scientific">Kingdonia uniflora</name>
    <dbReference type="NCBI Taxonomy" id="39325"/>
    <lineage>
        <taxon>Eukaryota</taxon>
        <taxon>Viridiplantae</taxon>
        <taxon>Streptophyta</taxon>
        <taxon>Embryophyta</taxon>
        <taxon>Tracheophyta</taxon>
        <taxon>Spermatophyta</taxon>
        <taxon>Magnoliopsida</taxon>
        <taxon>Ranunculales</taxon>
        <taxon>Circaeasteraceae</taxon>
        <taxon>Kingdonia</taxon>
    </lineage>
</organism>
<reference evidence="2 3" key="1">
    <citation type="journal article" date="2020" name="IScience">
        <title>Genome Sequencing of the Endangered Kingdonia uniflora (Circaeasteraceae, Ranunculales) Reveals Potential Mechanisms of Evolutionary Specialization.</title>
        <authorList>
            <person name="Sun Y."/>
            <person name="Deng T."/>
            <person name="Zhang A."/>
            <person name="Moore M.J."/>
            <person name="Landis J.B."/>
            <person name="Lin N."/>
            <person name="Zhang H."/>
            <person name="Zhang X."/>
            <person name="Huang J."/>
            <person name="Zhang X."/>
            <person name="Sun H."/>
            <person name="Wang H."/>
        </authorList>
    </citation>
    <scope>NUCLEOTIDE SEQUENCE [LARGE SCALE GENOMIC DNA]</scope>
    <source>
        <strain evidence="2">TB1705</strain>
        <tissue evidence="2">Leaf</tissue>
    </source>
</reference>
<dbReference type="AlphaFoldDB" id="A0A7J7LKV2"/>
<dbReference type="OrthoDB" id="1433858at2759"/>
<dbReference type="Proteomes" id="UP000541444">
    <property type="component" value="Unassembled WGS sequence"/>
</dbReference>
<keyword evidence="3" id="KW-1185">Reference proteome</keyword>
<dbReference type="EMBL" id="JACGCM010002208">
    <property type="protein sequence ID" value="KAF6143295.1"/>
    <property type="molecule type" value="Genomic_DNA"/>
</dbReference>
<proteinExistence type="predicted"/>
<protein>
    <recommendedName>
        <fullName evidence="1">Beta-galactosidase beta-sandwich domain-containing protein</fullName>
    </recommendedName>
</protein>
<evidence type="ECO:0000259" key="1">
    <source>
        <dbReference type="Pfam" id="PF17834"/>
    </source>
</evidence>
<feature type="domain" description="Beta-galactosidase beta-sandwich" evidence="1">
    <location>
        <begin position="23"/>
        <end position="72"/>
    </location>
</feature>
<evidence type="ECO:0000313" key="3">
    <source>
        <dbReference type="Proteomes" id="UP000541444"/>
    </source>
</evidence>
<dbReference type="InterPro" id="IPR041392">
    <property type="entry name" value="GHD"/>
</dbReference>
<evidence type="ECO:0000313" key="2">
    <source>
        <dbReference type="EMBL" id="KAF6143295.1"/>
    </source>
</evidence>
<accession>A0A7J7LKV2</accession>
<name>A0A7J7LKV2_9MAGN</name>
<sequence>MDVELGTDVSWVVYKEDDSPDPAHVFSSKEGGCATLLVSHNPESAARVVYNNKRYNLPPWSINILPNCEKVAIQLAFFLMFSSIRL</sequence>
<gene>
    <name evidence="2" type="ORF">GIB67_039078</name>
</gene>
<dbReference type="Pfam" id="PF17834">
    <property type="entry name" value="GHD"/>
    <property type="match status" value="1"/>
</dbReference>
<comment type="caution">
    <text evidence="2">The sequence shown here is derived from an EMBL/GenBank/DDBJ whole genome shotgun (WGS) entry which is preliminary data.</text>
</comment>